<feature type="transmembrane region" description="Helical" evidence="2">
    <location>
        <begin position="187"/>
        <end position="204"/>
    </location>
</feature>
<evidence type="ECO:0000256" key="2">
    <source>
        <dbReference type="SAM" id="Phobius"/>
    </source>
</evidence>
<gene>
    <name evidence="4" type="ORF">FHX36_000349</name>
</gene>
<reference evidence="4 5" key="1">
    <citation type="submission" date="2020-08" db="EMBL/GenBank/DDBJ databases">
        <title>Sequencing the genomes of 1000 actinobacteria strains.</title>
        <authorList>
            <person name="Klenk H.-P."/>
        </authorList>
    </citation>
    <scope>NUCLEOTIDE SEQUENCE [LARGE SCALE GENOMIC DNA]</scope>
    <source>
        <strain evidence="4 5">DSM 16678</strain>
    </source>
</reference>
<feature type="transmembrane region" description="Helical" evidence="2">
    <location>
        <begin position="404"/>
        <end position="425"/>
    </location>
</feature>
<feature type="transmembrane region" description="Helical" evidence="2">
    <location>
        <begin position="480"/>
        <end position="499"/>
    </location>
</feature>
<feature type="transmembrane region" description="Helical" evidence="2">
    <location>
        <begin position="633"/>
        <end position="652"/>
    </location>
</feature>
<feature type="domain" description="DUF2157" evidence="3">
    <location>
        <begin position="123"/>
        <end position="200"/>
    </location>
</feature>
<feature type="compositionally biased region" description="Pro residues" evidence="1">
    <location>
        <begin position="75"/>
        <end position="99"/>
    </location>
</feature>
<comment type="caution">
    <text evidence="4">The sequence shown here is derived from an EMBL/GenBank/DDBJ whole genome shotgun (WGS) entry which is preliminary data.</text>
</comment>
<dbReference type="RefSeq" id="WP_183513453.1">
    <property type="nucleotide sequence ID" value="NZ_JACIBU010000001.1"/>
</dbReference>
<feature type="transmembrane region" description="Helical" evidence="2">
    <location>
        <begin position="246"/>
        <end position="263"/>
    </location>
</feature>
<feature type="region of interest" description="Disordered" evidence="1">
    <location>
        <begin position="73"/>
        <end position="99"/>
    </location>
</feature>
<feature type="transmembrane region" description="Helical" evidence="2">
    <location>
        <begin position="609"/>
        <end position="627"/>
    </location>
</feature>
<feature type="transmembrane region" description="Helical" evidence="2">
    <location>
        <begin position="457"/>
        <end position="474"/>
    </location>
</feature>
<feature type="transmembrane region" description="Helical" evidence="2">
    <location>
        <begin position="295"/>
        <end position="312"/>
    </location>
</feature>
<feature type="transmembrane region" description="Helical" evidence="2">
    <location>
        <begin position="216"/>
        <end position="234"/>
    </location>
</feature>
<feature type="transmembrane region" description="Helical" evidence="2">
    <location>
        <begin position="324"/>
        <end position="343"/>
    </location>
</feature>
<dbReference type="EMBL" id="JACIBU010000001">
    <property type="protein sequence ID" value="MBB3674614.1"/>
    <property type="molecule type" value="Genomic_DNA"/>
</dbReference>
<keyword evidence="2" id="KW-0472">Membrane</keyword>
<dbReference type="Proteomes" id="UP000580718">
    <property type="component" value="Unassembled WGS sequence"/>
</dbReference>
<feature type="transmembrane region" description="Helical" evidence="2">
    <location>
        <begin position="684"/>
        <end position="701"/>
    </location>
</feature>
<dbReference type="InterPro" id="IPR058062">
    <property type="entry name" value="SCO7613_C"/>
</dbReference>
<feature type="transmembrane region" description="Helical" evidence="2">
    <location>
        <begin position="558"/>
        <end position="579"/>
    </location>
</feature>
<evidence type="ECO:0000256" key="1">
    <source>
        <dbReference type="SAM" id="MobiDB-lite"/>
    </source>
</evidence>
<feature type="transmembrane region" description="Helical" evidence="2">
    <location>
        <begin position="533"/>
        <end position="553"/>
    </location>
</feature>
<sequence length="719" mass="70015">MFPRGPACPVCGAEVSGPPAAPCPRCGLPAAGQAGWVLGRISSTLEELTRDRDQLLAALRAAAPGAAVPVGAGPWAPPAGPPVQPPSSAPPPPAAPPPPPPVAPPPVPWLPAPGTPPPPPRRRLSPQQVLLGLGAVLLVAGALYFVALGWTRFGLVFQATVMVTVTAAACGTSAWAARRGLRATEEALAAAGTALLAVALGAARARGLGGLDEVDLRSWTAVSCVVVVAVALALNRLTRSTTTWPLAALVAAQPVLVLVLPTGWLGSPAGVACALLVAAADLAAVLLLRRSLRPVARVLAALWAAIGVLRGLVLAVDGTPAESWTATALLLGAGVAALAALRLPRVAGGAVSPAVVAAAAAGVGGLALTASLGTVGAAGPVAATGAGLALLAGVVLVPGPVGRSVAGAALLAGGTAMAGAGALVLAEDERYGALSLLVLAAAVPAALTALRVPAVREVATGAALLAPVVSALLAREAGWLSSPGAGLLLALVAAGGFALATLRAGAPEERVCAVAGAITGILAGLTTGDAGAWGQVGLQLAVVGAAAGSYALVAHRPLVAVAAVADLVVACWIAVAGAGVETAEAYTLPAAAGLLVVAWPRIRARGPSWAAEGAGVGVALVPSALAVAGSPTALRLVLVVAGAAALVVAGTLLHRQAPFVLGAGALAFVVVSRLGPYAPLVPTWVALAAAGLVLLVLGATYERRLQQAREAVAWVAQMS</sequence>
<feature type="transmembrane region" description="Helical" evidence="2">
    <location>
        <begin position="431"/>
        <end position="450"/>
    </location>
</feature>
<feature type="transmembrane region" description="Helical" evidence="2">
    <location>
        <begin position="659"/>
        <end position="678"/>
    </location>
</feature>
<accession>A0A839Y331</accession>
<feature type="transmembrane region" description="Helical" evidence="2">
    <location>
        <begin position="129"/>
        <end position="150"/>
    </location>
</feature>
<evidence type="ECO:0000313" key="4">
    <source>
        <dbReference type="EMBL" id="MBB3674614.1"/>
    </source>
</evidence>
<feature type="transmembrane region" description="Helical" evidence="2">
    <location>
        <begin position="377"/>
        <end position="397"/>
    </location>
</feature>
<feature type="transmembrane region" description="Helical" evidence="2">
    <location>
        <begin position="511"/>
        <end position="527"/>
    </location>
</feature>
<protein>
    <recommendedName>
        <fullName evidence="3">DUF2157 domain-containing protein</fullName>
    </recommendedName>
</protein>
<keyword evidence="2" id="KW-1133">Transmembrane helix</keyword>
<proteinExistence type="predicted"/>
<organism evidence="4 5">
    <name type="scientific">Modestobacter versicolor</name>
    <dbReference type="NCBI Taxonomy" id="429133"/>
    <lineage>
        <taxon>Bacteria</taxon>
        <taxon>Bacillati</taxon>
        <taxon>Actinomycetota</taxon>
        <taxon>Actinomycetes</taxon>
        <taxon>Geodermatophilales</taxon>
        <taxon>Geodermatophilaceae</taxon>
        <taxon>Modestobacter</taxon>
    </lineage>
</organism>
<dbReference type="NCBIfam" id="NF047321">
    <property type="entry name" value="SCO7613_CTERM"/>
    <property type="match status" value="1"/>
</dbReference>
<dbReference type="InterPro" id="IPR018677">
    <property type="entry name" value="DUF2157"/>
</dbReference>
<feature type="transmembrane region" description="Helical" evidence="2">
    <location>
        <begin position="156"/>
        <end position="175"/>
    </location>
</feature>
<evidence type="ECO:0000259" key="3">
    <source>
        <dbReference type="Pfam" id="PF09925"/>
    </source>
</evidence>
<dbReference type="Pfam" id="PF09925">
    <property type="entry name" value="DUF2157"/>
    <property type="match status" value="1"/>
</dbReference>
<feature type="transmembrane region" description="Helical" evidence="2">
    <location>
        <begin position="585"/>
        <end position="602"/>
    </location>
</feature>
<dbReference type="AlphaFoldDB" id="A0A839Y331"/>
<keyword evidence="2" id="KW-0812">Transmembrane</keyword>
<name>A0A839Y331_9ACTN</name>
<evidence type="ECO:0000313" key="5">
    <source>
        <dbReference type="Proteomes" id="UP000580718"/>
    </source>
</evidence>
<feature type="transmembrane region" description="Helical" evidence="2">
    <location>
        <begin position="350"/>
        <end position="371"/>
    </location>
</feature>
<feature type="transmembrane region" description="Helical" evidence="2">
    <location>
        <begin position="269"/>
        <end position="288"/>
    </location>
</feature>